<accession>A0A161LUF1</accession>
<reference evidence="6" key="1">
    <citation type="submission" date="2016-04" db="EMBL/GenBank/DDBJ databases">
        <title>Draft genome sequence of Paludibacter jiangxiensis strain NM7.</title>
        <authorList>
            <person name="Qiu Y."/>
            <person name="Matsuura N."/>
            <person name="Ohashi A."/>
            <person name="Tourlousse M.D."/>
            <person name="Sekiguchi Y."/>
        </authorList>
    </citation>
    <scope>NUCLEOTIDE SEQUENCE [LARGE SCALE GENOMIC DNA]</scope>
    <source>
        <strain evidence="6">NM7</strain>
    </source>
</reference>
<dbReference type="Gene3D" id="1.10.150.240">
    <property type="entry name" value="Putative phosphatase, domain 2"/>
    <property type="match status" value="1"/>
</dbReference>
<dbReference type="EMBL" id="BDCR01000002">
    <property type="protein sequence ID" value="GAT62579.1"/>
    <property type="molecule type" value="Genomic_DNA"/>
</dbReference>
<dbReference type="InterPro" id="IPR036412">
    <property type="entry name" value="HAD-like_sf"/>
</dbReference>
<gene>
    <name evidence="5" type="ORF">PJIAN_2138</name>
</gene>
<dbReference type="InterPro" id="IPR023198">
    <property type="entry name" value="PGP-like_dom2"/>
</dbReference>
<dbReference type="InterPro" id="IPR041492">
    <property type="entry name" value="HAD_2"/>
</dbReference>
<dbReference type="PANTHER" id="PTHR43434:SF1">
    <property type="entry name" value="PHOSPHOGLYCOLATE PHOSPHATASE"/>
    <property type="match status" value="1"/>
</dbReference>
<proteinExistence type="inferred from homology"/>
<dbReference type="SUPFAM" id="SSF56784">
    <property type="entry name" value="HAD-like"/>
    <property type="match status" value="1"/>
</dbReference>
<dbReference type="InterPro" id="IPR023214">
    <property type="entry name" value="HAD_sf"/>
</dbReference>
<comment type="pathway">
    <text evidence="2">Organic acid metabolism; glycolate biosynthesis; glycolate from 2-phosphoglycolate: step 1/1.</text>
</comment>
<dbReference type="SFLD" id="SFLDG01129">
    <property type="entry name" value="C1.5:_HAD__Beta-PGM__Phosphata"/>
    <property type="match status" value="1"/>
</dbReference>
<dbReference type="PRINTS" id="PR00413">
    <property type="entry name" value="HADHALOGNASE"/>
</dbReference>
<name>A0A161LUF1_9BACT</name>
<evidence type="ECO:0000313" key="6">
    <source>
        <dbReference type="Proteomes" id="UP000076586"/>
    </source>
</evidence>
<dbReference type="STRING" id="681398.PJIAN_2138"/>
<sequence>MIKLVIFDLDGTLLDTIYDLAHSCNYALELHHYPTHTIEAYRFFVGNGMNKLVERALPESDRNPATIAKVKRDFLLYYADHSTEFTRPYPGITELLETLQNKGIKLAVASNKIDSATKYLTKRFFPDIKFSTVLGQREDFPIKPDPSIVYEIMKNADTGKEETLYVGDSGVDVETALNAGVRLVSVLWGFRPKAELEAKGATLFVEEAREILNLLNK</sequence>
<evidence type="ECO:0000256" key="1">
    <source>
        <dbReference type="ARBA" id="ARBA00000830"/>
    </source>
</evidence>
<dbReference type="AlphaFoldDB" id="A0A161LUF1"/>
<organism evidence="5 6">
    <name type="scientific">Paludibacter jiangxiensis</name>
    <dbReference type="NCBI Taxonomy" id="681398"/>
    <lineage>
        <taxon>Bacteria</taxon>
        <taxon>Pseudomonadati</taxon>
        <taxon>Bacteroidota</taxon>
        <taxon>Bacteroidia</taxon>
        <taxon>Bacteroidales</taxon>
        <taxon>Paludibacteraceae</taxon>
        <taxon>Paludibacter</taxon>
    </lineage>
</organism>
<evidence type="ECO:0000256" key="2">
    <source>
        <dbReference type="ARBA" id="ARBA00004818"/>
    </source>
</evidence>
<evidence type="ECO:0000256" key="3">
    <source>
        <dbReference type="ARBA" id="ARBA00006171"/>
    </source>
</evidence>
<dbReference type="PANTHER" id="PTHR43434">
    <property type="entry name" value="PHOSPHOGLYCOLATE PHOSPHATASE"/>
    <property type="match status" value="1"/>
</dbReference>
<dbReference type="EC" id="3.1.3.18" evidence="4"/>
<dbReference type="Gene3D" id="3.40.50.1000">
    <property type="entry name" value="HAD superfamily/HAD-like"/>
    <property type="match status" value="1"/>
</dbReference>
<dbReference type="Pfam" id="PF13419">
    <property type="entry name" value="HAD_2"/>
    <property type="match status" value="1"/>
</dbReference>
<reference evidence="6" key="2">
    <citation type="journal article" date="2017" name="Genome Announc.">
        <title>Draft genome sequence of Paludibacter jiangxiensis NM7(T), a propionate-producing fermentative bacterium.</title>
        <authorList>
            <person name="Qiu Y.-L."/>
            <person name="Tourlousse D.M."/>
            <person name="Matsuura N."/>
            <person name="Ohashi A."/>
            <person name="Sekiguchi Y."/>
        </authorList>
    </citation>
    <scope>NUCLEOTIDE SEQUENCE [LARGE SCALE GENOMIC DNA]</scope>
    <source>
        <strain evidence="6">NM7</strain>
    </source>
</reference>
<evidence type="ECO:0000256" key="4">
    <source>
        <dbReference type="ARBA" id="ARBA00013078"/>
    </source>
</evidence>
<evidence type="ECO:0000313" key="5">
    <source>
        <dbReference type="EMBL" id="GAT62579.1"/>
    </source>
</evidence>
<dbReference type="SFLD" id="SFLDS00003">
    <property type="entry name" value="Haloacid_Dehalogenase"/>
    <property type="match status" value="1"/>
</dbReference>
<dbReference type="RefSeq" id="WP_068703001.1">
    <property type="nucleotide sequence ID" value="NZ_BDCR01000002.1"/>
</dbReference>
<dbReference type="GO" id="GO:0006281">
    <property type="term" value="P:DNA repair"/>
    <property type="evidence" value="ECO:0007669"/>
    <property type="project" value="TreeGrafter"/>
</dbReference>
<comment type="similarity">
    <text evidence="3">Belongs to the HAD-like hydrolase superfamily. CbbY/CbbZ/Gph/YieH family.</text>
</comment>
<dbReference type="Proteomes" id="UP000076586">
    <property type="component" value="Unassembled WGS sequence"/>
</dbReference>
<dbReference type="NCBIfam" id="TIGR01549">
    <property type="entry name" value="HAD-SF-IA-v1"/>
    <property type="match status" value="1"/>
</dbReference>
<comment type="caution">
    <text evidence="5">The sequence shown here is derived from an EMBL/GenBank/DDBJ whole genome shotgun (WGS) entry which is preliminary data.</text>
</comment>
<comment type="catalytic activity">
    <reaction evidence="1">
        <text>2-phosphoglycolate + H2O = glycolate + phosphate</text>
        <dbReference type="Rhea" id="RHEA:14369"/>
        <dbReference type="ChEBI" id="CHEBI:15377"/>
        <dbReference type="ChEBI" id="CHEBI:29805"/>
        <dbReference type="ChEBI" id="CHEBI:43474"/>
        <dbReference type="ChEBI" id="CHEBI:58033"/>
        <dbReference type="EC" id="3.1.3.18"/>
    </reaction>
</comment>
<dbReference type="InterPro" id="IPR050155">
    <property type="entry name" value="HAD-like_hydrolase_sf"/>
</dbReference>
<keyword evidence="6" id="KW-1185">Reference proteome</keyword>
<protein>
    <recommendedName>
        <fullName evidence="4">phosphoglycolate phosphatase</fullName>
        <ecNumber evidence="4">3.1.3.18</ecNumber>
    </recommendedName>
</protein>
<dbReference type="OrthoDB" id="9807630at2"/>
<dbReference type="GO" id="GO:0005829">
    <property type="term" value="C:cytosol"/>
    <property type="evidence" value="ECO:0007669"/>
    <property type="project" value="TreeGrafter"/>
</dbReference>
<dbReference type="InterPro" id="IPR006439">
    <property type="entry name" value="HAD-SF_hydro_IA"/>
</dbReference>
<dbReference type="GO" id="GO:0008967">
    <property type="term" value="F:phosphoglycolate phosphatase activity"/>
    <property type="evidence" value="ECO:0007669"/>
    <property type="project" value="UniProtKB-EC"/>
</dbReference>